<organism evidence="1 2">
    <name type="scientific">Salmonella paratyphi B (strain ATCC BAA-1250 / SPB7)</name>
    <dbReference type="NCBI Taxonomy" id="1016998"/>
    <lineage>
        <taxon>Bacteria</taxon>
        <taxon>Pseudomonadati</taxon>
        <taxon>Pseudomonadota</taxon>
        <taxon>Gammaproteobacteria</taxon>
        <taxon>Enterobacterales</taxon>
        <taxon>Enterobacteriaceae</taxon>
        <taxon>Salmonella</taxon>
    </lineage>
</organism>
<dbReference type="AlphaFoldDB" id="A0A6C6ZA68"/>
<evidence type="ECO:0000313" key="2">
    <source>
        <dbReference type="Proteomes" id="UP000008556"/>
    </source>
</evidence>
<gene>
    <name evidence="1" type="ordered locus">SPAB_05444</name>
</gene>
<name>A0A6C6ZA68_SALPB</name>
<dbReference type="EMBL" id="CP000886">
    <property type="protein sequence ID" value="ABX70717.1"/>
    <property type="molecule type" value="Genomic_DNA"/>
</dbReference>
<evidence type="ECO:0000313" key="1">
    <source>
        <dbReference type="EMBL" id="ABX70717.1"/>
    </source>
</evidence>
<dbReference type="Proteomes" id="UP000008556">
    <property type="component" value="Chromosome"/>
</dbReference>
<proteinExistence type="predicted"/>
<sequence>MPPIASPRASIQFVAALTDGAAETRRARETQRVIIEIEAFIIYILCGLWCLRQKNPLALAHQ</sequence>
<dbReference type="KEGG" id="spq:SPAB_05444"/>
<protein>
    <submittedName>
        <fullName evidence="1">Uncharacterized protein</fullName>
    </submittedName>
</protein>
<accession>A0A6C6ZA68</accession>
<reference evidence="1 2" key="1">
    <citation type="submission" date="2007-11" db="EMBL/GenBank/DDBJ databases">
        <authorList>
            <consortium name="The Salmonella enterica serovar Paratyphi B Genome Sequencing Project"/>
            <person name="McClelland M."/>
            <person name="Sanderson E.K."/>
            <person name="Porwollik S."/>
            <person name="Spieth J."/>
            <person name="Clifton W.S."/>
            <person name="Fulton R."/>
            <person name="Cordes M."/>
            <person name="Wollam A."/>
            <person name="Shah N."/>
            <person name="Pepin K."/>
            <person name="Bhonagiri V."/>
            <person name="Nash W."/>
            <person name="Johnson M."/>
            <person name="Thiruvilangam P."/>
            <person name="Wilson R."/>
        </authorList>
    </citation>
    <scope>NUCLEOTIDE SEQUENCE [LARGE SCALE GENOMIC DNA]</scope>
    <source>
        <strain evidence="2">ATCC BAA-1250 / SPB7</strain>
    </source>
</reference>